<accession>A0A3M6URQ0</accession>
<dbReference type="OrthoDB" id="10261837at2759"/>
<feature type="repeat" description="ANK" evidence="3">
    <location>
        <begin position="1527"/>
        <end position="1559"/>
    </location>
</feature>
<dbReference type="CDD" id="cd13288">
    <property type="entry name" value="PH_Ses"/>
    <property type="match status" value="1"/>
</dbReference>
<feature type="region of interest" description="Disordered" evidence="5">
    <location>
        <begin position="1007"/>
        <end position="1031"/>
    </location>
</feature>
<keyword evidence="1" id="KW-0677">Repeat</keyword>
<dbReference type="Proteomes" id="UP000275408">
    <property type="component" value="Unassembled WGS sequence"/>
</dbReference>
<sequence length="1650" mass="181748">MRLNERCVAEFSTSSAPIDKEGFLNKKGEVNRGYQRRWFILKGNLLYYFEKRSDKEPIGVIVLDNCHVELAESGEPYAFQITFGGDGSRTYILGADTPKEMESWMRAITHSNYEYLRMMVESFESTLAKLTSDDLVSSSSSDGSNISRASGLTVVNTEGQRSNANPTFEIPSSIGKEKLGVEYSDGLDDIKLKKKQDVPVSSSEIGRSDIAGDAIVNRSGSIVGNLINLDDDDDDQIPIQNEFALDEGFYSFHKHSTQLMPLSYSDLERLEDMHNDDLLCRLSGNMPSRSRDDSDLIRRVKREELSRQQRPKSERRRNNIGTMYHNIETKESLEREKSRSLPRSGNQVDDTVPTPPHPASNHLRQNQWARVNANIAQDGGGRGDDLVFCFIFYFQLLLSQVAKLERHLSLLRQEYVKLQNKHIELEQKYSVAVATSGQSGEHENTFVSRLLKTVAELFDKDLYSDITVCFADQKIKAHKFVLAARGDHWSNRDLNEINQLELADISSAVGLTLMKWVYTDKAEIPHDEAFLIELVKAATKYRLKELKERCEKMLMSSVSVSNCIKFYQTAEDIGAKELQKYCAEIISNHWVGFLKHLHFLNIVWRHDLKTEDFSSMSAPLLYEMFKSKSGFPLHLAVRHHREDVVFLFLIEFNPQLPGKLNELEPSSGQVPLHIALTEKQESIARTLVGHGCDVNMADIDGQCLLHKAINQGDEFSATFLIKNGARVSAATHSEHVTPLHLTASYKPWSASSTPVGATNSTSMTSAQGMARIASLLLENSANVDAQDSAGRTSLHRAIEAQNDAVLSILLQKAKLNLELRDNEGRVPLWLALSRDTQVDPMDEDSLAAKLVKHGASADAINNITGDSLLHMAAASGREEAGLFLASHGAQANHTNKHGEMPLHVAARKGLAKLVSELLNNGANPNAQTTETEETKVKATERARARETAKKQARQKAREKFVEMETAKAAEKAKEAERQKKSQKLPSSQLKSVPAVPSISANKLNSFEQDLGHSTNPFDESDQFSFGSEDATNPFLDDIRAASAAASALSYGGNPFEEPPEETTPVPDPSPSAASTDVAAADSNAAQIPTEEMIDKLVDDFQLYQDPYLQAVIIDCHGRTPLHVAVAEKHEDVVNCFLDFQGSLGRGGRLPIVPDFNLSDSEDQTPLELALCTGQMSVASRLLEAGASIEVQTTKGLTLLHKAVRKGDNASALFLLEHGADINNKTKENKTALQLAIQCHLQPVVDALCKKGADLNSCDEKNNCPLWVALKSGQQDIASTLVLYGCDTDAWNLGRNGCTQSLLHRAIDDRDEPSACFLIRSGCDINSPRRPGPDGEGGIEAWDGMSPLHLACESGLDNVVQTLVEHKVNVNSKDSESRSPIHIAITSKHPIVTRLLLSHPELNMNVTDRSGQTPFAVALRTRDHEAAGAILAREPGAAEQSLRQIPGLSRDTEAMNFDSKGRNFLHLAIQNVDVETVLFLIGVSANVNSRIQDSSHRTPLHLAVSAGSEIIVRHLLLAGSRVNDVDKHRQTGLHIAAANNRASIISVLLENGVDPDATDEKGNNAVQCGHVEAVRVLLTESSINAEAYNARGQNPLHILAQYAKDNAVAIFELFRQSMPDYPINALDADENIVATVAAFYVPNVRPNRYPS</sequence>
<feature type="repeat" description="ANK" evidence="3">
    <location>
        <begin position="1227"/>
        <end position="1259"/>
    </location>
</feature>
<feature type="compositionally biased region" description="Basic and acidic residues" evidence="5">
    <location>
        <begin position="327"/>
        <end position="339"/>
    </location>
</feature>
<evidence type="ECO:0000256" key="2">
    <source>
        <dbReference type="ARBA" id="ARBA00023043"/>
    </source>
</evidence>
<evidence type="ECO:0000313" key="9">
    <source>
        <dbReference type="Proteomes" id="UP000275408"/>
    </source>
</evidence>
<name>A0A3M6URQ0_POCDA</name>
<evidence type="ECO:0000256" key="5">
    <source>
        <dbReference type="SAM" id="MobiDB-lite"/>
    </source>
</evidence>
<dbReference type="Gene3D" id="3.30.710.10">
    <property type="entry name" value="Potassium Channel Kv1.1, Chain A"/>
    <property type="match status" value="1"/>
</dbReference>
<evidence type="ECO:0000259" key="6">
    <source>
        <dbReference type="PROSITE" id="PS50003"/>
    </source>
</evidence>
<reference evidence="8 9" key="1">
    <citation type="journal article" date="2018" name="Sci. Rep.">
        <title>Comparative analysis of the Pocillopora damicornis genome highlights role of immune system in coral evolution.</title>
        <authorList>
            <person name="Cunning R."/>
            <person name="Bay R.A."/>
            <person name="Gillette P."/>
            <person name="Baker A.C."/>
            <person name="Traylor-Knowles N."/>
        </authorList>
    </citation>
    <scope>NUCLEOTIDE SEQUENCE [LARGE SCALE GENOMIC DNA]</scope>
    <source>
        <strain evidence="8">RSMAS</strain>
        <tissue evidence="8">Whole animal</tissue>
    </source>
</reference>
<dbReference type="Pfam" id="PF00651">
    <property type="entry name" value="BTB"/>
    <property type="match status" value="1"/>
</dbReference>
<feature type="repeat" description="ANK" evidence="3">
    <location>
        <begin position="897"/>
        <end position="929"/>
    </location>
</feature>
<dbReference type="InterPro" id="IPR000210">
    <property type="entry name" value="BTB/POZ_dom"/>
</dbReference>
<dbReference type="PANTHER" id="PTHR24198">
    <property type="entry name" value="ANKYRIN REPEAT AND PROTEIN KINASE DOMAIN-CONTAINING PROTEIN"/>
    <property type="match status" value="1"/>
</dbReference>
<dbReference type="PROSITE" id="PS50097">
    <property type="entry name" value="BTB"/>
    <property type="match status" value="1"/>
</dbReference>
<keyword evidence="4" id="KW-0175">Coiled coil</keyword>
<feature type="repeat" description="ANK" evidence="3">
    <location>
        <begin position="1459"/>
        <end position="1491"/>
    </location>
</feature>
<proteinExistence type="predicted"/>
<feature type="repeat" description="ANK" evidence="3">
    <location>
        <begin position="864"/>
        <end position="896"/>
    </location>
</feature>
<dbReference type="InterPro" id="IPR002110">
    <property type="entry name" value="Ankyrin_rpt"/>
</dbReference>
<evidence type="ECO:0000259" key="7">
    <source>
        <dbReference type="PROSITE" id="PS50097"/>
    </source>
</evidence>
<dbReference type="SUPFAM" id="SSF50729">
    <property type="entry name" value="PH domain-like"/>
    <property type="match status" value="1"/>
</dbReference>
<feature type="region of interest" description="Disordered" evidence="5">
    <location>
        <begin position="920"/>
        <end position="994"/>
    </location>
</feature>
<feature type="compositionally biased region" description="Basic and acidic residues" evidence="5">
    <location>
        <begin position="289"/>
        <end position="307"/>
    </location>
</feature>
<dbReference type="PROSITE" id="PS50088">
    <property type="entry name" value="ANK_REPEAT"/>
    <property type="match status" value="12"/>
</dbReference>
<comment type="caution">
    <text evidence="8">The sequence shown here is derived from an EMBL/GenBank/DDBJ whole genome shotgun (WGS) entry which is preliminary data.</text>
</comment>
<keyword evidence="2 3" id="KW-0040">ANK repeat</keyword>
<dbReference type="PRINTS" id="PR01415">
    <property type="entry name" value="ANKYRIN"/>
</dbReference>
<dbReference type="CDD" id="cd18303">
    <property type="entry name" value="BTB_POZ_Rank-5"/>
    <property type="match status" value="1"/>
</dbReference>
<feature type="repeat" description="ANK" evidence="3">
    <location>
        <begin position="700"/>
        <end position="732"/>
    </location>
</feature>
<feature type="compositionally biased region" description="Polar residues" evidence="5">
    <location>
        <begin position="1007"/>
        <end position="1025"/>
    </location>
</feature>
<dbReference type="InterPro" id="IPR049763">
    <property type="entry name" value="ANKFY1_BACK"/>
</dbReference>
<dbReference type="STRING" id="46731.A0A3M6URQ0"/>
<dbReference type="CDD" id="cd18501">
    <property type="entry name" value="BACK_ANKFY1_Rank5"/>
    <property type="match status" value="1"/>
</dbReference>
<dbReference type="PROSITE" id="PS50003">
    <property type="entry name" value="PH_DOMAIN"/>
    <property type="match status" value="1"/>
</dbReference>
<dbReference type="Pfam" id="PF00169">
    <property type="entry name" value="PH"/>
    <property type="match status" value="1"/>
</dbReference>
<dbReference type="SUPFAM" id="SSF54695">
    <property type="entry name" value="POZ domain"/>
    <property type="match status" value="1"/>
</dbReference>
<dbReference type="Pfam" id="PF12796">
    <property type="entry name" value="Ank_2"/>
    <property type="match status" value="4"/>
</dbReference>
<feature type="domain" description="BTB" evidence="7">
    <location>
        <begin position="464"/>
        <end position="526"/>
    </location>
</feature>
<evidence type="ECO:0008006" key="10">
    <source>
        <dbReference type="Google" id="ProtNLM"/>
    </source>
</evidence>
<feature type="compositionally biased region" description="Basic and acidic residues" evidence="5">
    <location>
        <begin position="932"/>
        <end position="979"/>
    </location>
</feature>
<dbReference type="Gene3D" id="1.25.40.20">
    <property type="entry name" value="Ankyrin repeat-containing domain"/>
    <property type="match status" value="3"/>
</dbReference>
<dbReference type="InterPro" id="IPR011993">
    <property type="entry name" value="PH-like_dom_sf"/>
</dbReference>
<dbReference type="Gene3D" id="2.30.29.30">
    <property type="entry name" value="Pleckstrin-homology domain (PH domain)/Phosphotyrosine-binding domain (PTB)"/>
    <property type="match status" value="1"/>
</dbReference>
<evidence type="ECO:0000313" key="8">
    <source>
        <dbReference type="EMBL" id="RMX56315.1"/>
    </source>
</evidence>
<dbReference type="SMART" id="SM00233">
    <property type="entry name" value="PH"/>
    <property type="match status" value="1"/>
</dbReference>
<feature type="repeat" description="ANK" evidence="3">
    <location>
        <begin position="1116"/>
        <end position="1138"/>
    </location>
</feature>
<keyword evidence="9" id="KW-1185">Reference proteome</keyword>
<feature type="repeat" description="ANK" evidence="3">
    <location>
        <begin position="1342"/>
        <end position="1374"/>
    </location>
</feature>
<feature type="region of interest" description="Disordered" evidence="5">
    <location>
        <begin position="281"/>
        <end position="363"/>
    </location>
</feature>
<feature type="repeat" description="ANK" evidence="3">
    <location>
        <begin position="1494"/>
        <end position="1526"/>
    </location>
</feature>
<dbReference type="InterPro" id="IPR036770">
    <property type="entry name" value="Ankyrin_rpt-contain_sf"/>
</dbReference>
<evidence type="ECO:0000256" key="1">
    <source>
        <dbReference type="ARBA" id="ARBA00022737"/>
    </source>
</evidence>
<protein>
    <recommendedName>
        <fullName evidence="10">Non-specific serine/threonine protein kinase</fullName>
    </recommendedName>
</protein>
<feature type="region of interest" description="Disordered" evidence="5">
    <location>
        <begin position="1049"/>
        <end position="1079"/>
    </location>
</feature>
<dbReference type="SUPFAM" id="SSF48403">
    <property type="entry name" value="Ankyrin repeat"/>
    <property type="match status" value="3"/>
</dbReference>
<dbReference type="InterPro" id="IPR001849">
    <property type="entry name" value="PH_domain"/>
</dbReference>
<feature type="domain" description="PH" evidence="6">
    <location>
        <begin position="17"/>
        <end position="113"/>
    </location>
</feature>
<organism evidence="8 9">
    <name type="scientific">Pocillopora damicornis</name>
    <name type="common">Cauliflower coral</name>
    <name type="synonym">Millepora damicornis</name>
    <dbReference type="NCBI Taxonomy" id="46731"/>
    <lineage>
        <taxon>Eukaryota</taxon>
        <taxon>Metazoa</taxon>
        <taxon>Cnidaria</taxon>
        <taxon>Anthozoa</taxon>
        <taxon>Hexacorallia</taxon>
        <taxon>Scleractinia</taxon>
        <taxon>Astrocoeniina</taxon>
        <taxon>Pocilloporidae</taxon>
        <taxon>Pocillopora</taxon>
    </lineage>
</organism>
<dbReference type="SMART" id="SM00248">
    <property type="entry name" value="ANK"/>
    <property type="match status" value="20"/>
</dbReference>
<feature type="coiled-coil region" evidence="4">
    <location>
        <begin position="394"/>
        <end position="428"/>
    </location>
</feature>
<feature type="repeat" description="ANK" evidence="3">
    <location>
        <begin position="1161"/>
        <end position="1193"/>
    </location>
</feature>
<evidence type="ECO:0000256" key="3">
    <source>
        <dbReference type="PROSITE-ProRule" id="PRU00023"/>
    </source>
</evidence>
<dbReference type="EMBL" id="RCHS01000867">
    <property type="protein sequence ID" value="RMX56315.1"/>
    <property type="molecule type" value="Genomic_DNA"/>
</dbReference>
<feature type="repeat" description="ANK" evidence="3">
    <location>
        <begin position="1194"/>
        <end position="1226"/>
    </location>
</feature>
<feature type="repeat" description="ANK" evidence="3">
    <location>
        <begin position="667"/>
        <end position="699"/>
    </location>
</feature>
<evidence type="ECO:0000256" key="4">
    <source>
        <dbReference type="SAM" id="Coils"/>
    </source>
</evidence>
<dbReference type="PANTHER" id="PTHR24198:SF191">
    <property type="entry name" value="RABANKYRIN-5-LIKE"/>
    <property type="match status" value="1"/>
</dbReference>
<dbReference type="Pfam" id="PF00023">
    <property type="entry name" value="Ank"/>
    <property type="match status" value="2"/>
</dbReference>
<dbReference type="InterPro" id="IPR049765">
    <property type="entry name" value="ANFY1_BTB_POZ"/>
</dbReference>
<gene>
    <name evidence="8" type="ORF">pdam_00019261</name>
</gene>
<dbReference type="InterPro" id="IPR011333">
    <property type="entry name" value="SKP1/BTB/POZ_sf"/>
</dbReference>
<dbReference type="PROSITE" id="PS50297">
    <property type="entry name" value="ANK_REP_REGION"/>
    <property type="match status" value="9"/>
</dbReference>
<dbReference type="SMART" id="SM00225">
    <property type="entry name" value="BTB"/>
    <property type="match status" value="1"/>
</dbReference>
<feature type="compositionally biased region" description="Low complexity" evidence="5">
    <location>
        <begin position="1070"/>
        <end position="1079"/>
    </location>
</feature>